<evidence type="ECO:0000313" key="1">
    <source>
        <dbReference type="EMBL" id="KAI5321754.1"/>
    </source>
</evidence>
<keyword evidence="2" id="KW-1185">Reference proteome</keyword>
<gene>
    <name evidence="1" type="ORF">L3X38_030825</name>
</gene>
<dbReference type="EMBL" id="JAJFAZ020000006">
    <property type="protein sequence ID" value="KAI5321754.1"/>
    <property type="molecule type" value="Genomic_DNA"/>
</dbReference>
<organism evidence="1 2">
    <name type="scientific">Prunus dulcis</name>
    <name type="common">Almond</name>
    <name type="synonym">Amygdalus dulcis</name>
    <dbReference type="NCBI Taxonomy" id="3755"/>
    <lineage>
        <taxon>Eukaryota</taxon>
        <taxon>Viridiplantae</taxon>
        <taxon>Streptophyta</taxon>
        <taxon>Embryophyta</taxon>
        <taxon>Tracheophyta</taxon>
        <taxon>Spermatophyta</taxon>
        <taxon>Magnoliopsida</taxon>
        <taxon>eudicotyledons</taxon>
        <taxon>Gunneridae</taxon>
        <taxon>Pentapetalae</taxon>
        <taxon>rosids</taxon>
        <taxon>fabids</taxon>
        <taxon>Rosales</taxon>
        <taxon>Rosaceae</taxon>
        <taxon>Amygdaloideae</taxon>
        <taxon>Amygdaleae</taxon>
        <taxon>Prunus</taxon>
    </lineage>
</organism>
<proteinExistence type="predicted"/>
<name>A0AAD4VCG1_PRUDU</name>
<reference evidence="1 2" key="1">
    <citation type="journal article" date="2022" name="G3 (Bethesda)">
        <title>Whole-genome sequence and methylome profiling of the almond [Prunus dulcis (Mill.) D.A. Webb] cultivar 'Nonpareil'.</title>
        <authorList>
            <person name="D'Amico-Willman K.M."/>
            <person name="Ouma W.Z."/>
            <person name="Meulia T."/>
            <person name="Sideli G.M."/>
            <person name="Gradziel T.M."/>
            <person name="Fresnedo-Ramirez J."/>
        </authorList>
    </citation>
    <scope>NUCLEOTIDE SEQUENCE [LARGE SCALE GENOMIC DNA]</scope>
    <source>
        <strain evidence="1">Clone GOH B32 T37-40</strain>
    </source>
</reference>
<sequence length="91" mass="9879">MVGACCSIFDDKRWVFVMEKEVSHGGALLAAVVAAAQVEKGGGDKGRATADEGGPRLAYTPTPHHQIYQMIFFGHQKNLQPPSQRCLQINP</sequence>
<accession>A0AAD4VCG1</accession>
<dbReference type="AlphaFoldDB" id="A0AAD4VCG1"/>
<dbReference type="Proteomes" id="UP001054821">
    <property type="component" value="Chromosome 6"/>
</dbReference>
<evidence type="ECO:0000313" key="2">
    <source>
        <dbReference type="Proteomes" id="UP001054821"/>
    </source>
</evidence>
<comment type="caution">
    <text evidence="1">The sequence shown here is derived from an EMBL/GenBank/DDBJ whole genome shotgun (WGS) entry which is preliminary data.</text>
</comment>
<protein>
    <submittedName>
        <fullName evidence="1">Uncharacterized protein</fullName>
    </submittedName>
</protein>